<gene>
    <name evidence="2" type="ORF">FDZ14_32035</name>
</gene>
<dbReference type="Gene3D" id="1.10.30.50">
    <property type="match status" value="1"/>
</dbReference>
<dbReference type="PANTHER" id="PTHR33877">
    <property type="entry name" value="SLL1193 PROTEIN"/>
    <property type="match status" value="1"/>
</dbReference>
<dbReference type="InterPro" id="IPR052892">
    <property type="entry name" value="NA-targeting_endonuclease"/>
</dbReference>
<sequence length="238" mass="28201">MNAIELLNDMRRVQESISVKRVRRKNESRDDYIKRKAKYRCSYCHKVYNKKDLHTSLEPFHVVKKSESLRFVLNHYRIDEKTLLKLNPGLKLSSVKTGTLLMVPDSYKIFPNTHGVCYCEKCKIKRYSLELDHVSFTRLLVKKRRKIRGQITNSLRKKILQRDNYKCAYCEIEFDGKKNNSKLTVDHMKPIARGGSNEEKNLCTSCEFHNNEKDSLTYEEYIPKIKERKLLRENGVTF</sequence>
<dbReference type="InterPro" id="IPR018392">
    <property type="entry name" value="LysM"/>
</dbReference>
<evidence type="ECO:0000259" key="1">
    <source>
        <dbReference type="SMART" id="SM00507"/>
    </source>
</evidence>
<dbReference type="PANTHER" id="PTHR33877:SF2">
    <property type="entry name" value="OS07G0170200 PROTEIN"/>
    <property type="match status" value="1"/>
</dbReference>
<reference evidence="2 3" key="1">
    <citation type="submission" date="2019-10" db="EMBL/GenBank/DDBJ databases">
        <title>Complete genome sequences for adaption low water activity.</title>
        <authorList>
            <person name="Zhao L."/>
            <person name="Zhong J."/>
        </authorList>
    </citation>
    <scope>NUCLEOTIDE SEQUENCE [LARGE SCALE GENOMIC DNA]</scope>
    <source>
        <strain evidence="2 3">FDU301</strain>
        <plasmid evidence="3">pfdu301a</plasmid>
    </source>
</reference>
<keyword evidence="2" id="KW-0614">Plasmid</keyword>
<dbReference type="Pfam" id="PF01476">
    <property type="entry name" value="LysM"/>
    <property type="match status" value="1"/>
</dbReference>
<dbReference type="GO" id="GO:0008270">
    <property type="term" value="F:zinc ion binding"/>
    <property type="evidence" value="ECO:0007669"/>
    <property type="project" value="InterPro"/>
</dbReference>
<dbReference type="RefSeq" id="WP_171778719.1">
    <property type="nucleotide sequence ID" value="NZ_CP045273.1"/>
</dbReference>
<dbReference type="InterPro" id="IPR003615">
    <property type="entry name" value="HNH_nuc"/>
</dbReference>
<dbReference type="Pfam" id="PF01844">
    <property type="entry name" value="HNH"/>
    <property type="match status" value="1"/>
</dbReference>
<evidence type="ECO:0000313" key="3">
    <source>
        <dbReference type="Proteomes" id="UP000501076"/>
    </source>
</evidence>
<dbReference type="EMBL" id="CP045273">
    <property type="protein sequence ID" value="QJX80722.1"/>
    <property type="molecule type" value="Genomic_DNA"/>
</dbReference>
<evidence type="ECO:0000313" key="2">
    <source>
        <dbReference type="EMBL" id="QJX80722.1"/>
    </source>
</evidence>
<feature type="domain" description="HNH nuclease" evidence="1">
    <location>
        <begin position="154"/>
        <end position="211"/>
    </location>
</feature>
<accession>A0A6M6E1B0</accession>
<dbReference type="CDD" id="cd00085">
    <property type="entry name" value="HNHc"/>
    <property type="match status" value="1"/>
</dbReference>
<dbReference type="InterPro" id="IPR002711">
    <property type="entry name" value="HNH"/>
</dbReference>
<dbReference type="GO" id="GO:0003676">
    <property type="term" value="F:nucleic acid binding"/>
    <property type="evidence" value="ECO:0007669"/>
    <property type="project" value="InterPro"/>
</dbReference>
<dbReference type="SMART" id="SM00507">
    <property type="entry name" value="HNHc"/>
    <property type="match status" value="1"/>
</dbReference>
<geneLocation type="plasmid" evidence="3">
    <name>pfdu301a</name>
</geneLocation>
<proteinExistence type="predicted"/>
<protein>
    <recommendedName>
        <fullName evidence="1">HNH nuclease domain-containing protein</fullName>
    </recommendedName>
</protein>
<dbReference type="AlphaFoldDB" id="A0A6M6E1B0"/>
<dbReference type="GO" id="GO:0004519">
    <property type="term" value="F:endonuclease activity"/>
    <property type="evidence" value="ECO:0007669"/>
    <property type="project" value="InterPro"/>
</dbReference>
<dbReference type="Proteomes" id="UP000501076">
    <property type="component" value="Plasmid pFDU301A"/>
</dbReference>
<organism evidence="2 3">
    <name type="scientific">Priestia megaterium</name>
    <name type="common">Bacillus megaterium</name>
    <dbReference type="NCBI Taxonomy" id="1404"/>
    <lineage>
        <taxon>Bacteria</taxon>
        <taxon>Bacillati</taxon>
        <taxon>Bacillota</taxon>
        <taxon>Bacilli</taxon>
        <taxon>Bacillales</taxon>
        <taxon>Bacillaceae</taxon>
        <taxon>Priestia</taxon>
    </lineage>
</organism>
<name>A0A6M6E1B0_PRIMG</name>